<reference evidence="2" key="1">
    <citation type="submission" date="2022-08" db="EMBL/GenBank/DDBJ databases">
        <title>A Global Phylogenomic Analysis of the Shiitake Genus Lentinula.</title>
        <authorList>
            <consortium name="DOE Joint Genome Institute"/>
            <person name="Sierra-Patev S."/>
            <person name="Min B."/>
            <person name="Naranjo-Ortiz M."/>
            <person name="Looney B."/>
            <person name="Konkel Z."/>
            <person name="Slot J.C."/>
            <person name="Sakamoto Y."/>
            <person name="Steenwyk J.L."/>
            <person name="Rokas A."/>
            <person name="Carro J."/>
            <person name="Camarero S."/>
            <person name="Ferreira P."/>
            <person name="Molpeceres G."/>
            <person name="Ruiz-Duenas F.J."/>
            <person name="Serrano A."/>
            <person name="Henrissat B."/>
            <person name="Drula E."/>
            <person name="Hughes K.W."/>
            <person name="Mata J.L."/>
            <person name="Ishikawa N.K."/>
            <person name="Vargas-Isla R."/>
            <person name="Ushijima S."/>
            <person name="Smith C.A."/>
            <person name="Ahrendt S."/>
            <person name="Andreopoulos W."/>
            <person name="He G."/>
            <person name="Labutti K."/>
            <person name="Lipzen A."/>
            <person name="Ng V."/>
            <person name="Riley R."/>
            <person name="Sandor L."/>
            <person name="Barry K."/>
            <person name="Martinez A.T."/>
            <person name="Xiao Y."/>
            <person name="Gibbons J.G."/>
            <person name="Terashima K."/>
            <person name="Grigoriev I.V."/>
            <person name="Hibbett D.S."/>
        </authorList>
    </citation>
    <scope>NUCLEOTIDE SEQUENCE</scope>
    <source>
        <strain evidence="2">JLM2183</strain>
    </source>
</reference>
<dbReference type="AlphaFoldDB" id="A0A9W8ZTS9"/>
<protein>
    <submittedName>
        <fullName evidence="2">Uncharacterized protein</fullName>
    </submittedName>
</protein>
<dbReference type="EMBL" id="JAOTPV010000055">
    <property type="protein sequence ID" value="KAJ4466286.1"/>
    <property type="molecule type" value="Genomic_DNA"/>
</dbReference>
<evidence type="ECO:0000313" key="2">
    <source>
        <dbReference type="EMBL" id="KAJ4466286.1"/>
    </source>
</evidence>
<feature type="region of interest" description="Disordered" evidence="1">
    <location>
        <begin position="167"/>
        <end position="201"/>
    </location>
</feature>
<comment type="caution">
    <text evidence="2">The sequence shown here is derived from an EMBL/GenBank/DDBJ whole genome shotgun (WGS) entry which is preliminary data.</text>
</comment>
<gene>
    <name evidence="2" type="ORF">J3R30DRAFT_2285881</name>
</gene>
<accession>A0A9W8ZTS9</accession>
<proteinExistence type="predicted"/>
<dbReference type="Proteomes" id="UP001150266">
    <property type="component" value="Unassembled WGS sequence"/>
</dbReference>
<organism evidence="2 3">
    <name type="scientific">Lentinula aciculospora</name>
    <dbReference type="NCBI Taxonomy" id="153920"/>
    <lineage>
        <taxon>Eukaryota</taxon>
        <taxon>Fungi</taxon>
        <taxon>Dikarya</taxon>
        <taxon>Basidiomycota</taxon>
        <taxon>Agaricomycotina</taxon>
        <taxon>Agaricomycetes</taxon>
        <taxon>Agaricomycetidae</taxon>
        <taxon>Agaricales</taxon>
        <taxon>Marasmiineae</taxon>
        <taxon>Omphalotaceae</taxon>
        <taxon>Lentinula</taxon>
    </lineage>
</organism>
<sequence>MSEREASHLPSFGALNFDSFASMPHAGPGGLVVVPNRDITNQSAGAGMDTIHHLHAKPTAGHSFLNVRCARNFDQPPSSPRHSPYCSPARHRASHSMAHISPTRSRKRASSNVRERSYALPDIMQGIPATIQRHLAESYANTLQRQDGVRDAGYVSEVHGYRHTNHFPVVSQQDPHPVENVSLPPASGPQRARRRRNRPRRTEEILVPFRIPMNSARGLQDICRIACPSGVTEGVVSCGFRYDTADRLIQHLQVEHFDSGSEQDSSRHCVHSCQWQGCQSGVLSVKQDELVDHIIRDHTPFRTRCTRCGVLFEKKVMAVLHLWQSPNGRRGVPGEESWCEYWQRTSATV</sequence>
<name>A0A9W8ZTS9_9AGAR</name>
<evidence type="ECO:0000256" key="1">
    <source>
        <dbReference type="SAM" id="MobiDB-lite"/>
    </source>
</evidence>
<dbReference type="OrthoDB" id="2939976at2759"/>
<evidence type="ECO:0000313" key="3">
    <source>
        <dbReference type="Proteomes" id="UP001150266"/>
    </source>
</evidence>
<keyword evidence="3" id="KW-1185">Reference proteome</keyword>